<organism evidence="2 3">
    <name type="scientific">Rachicladosporium monterosium</name>
    <dbReference type="NCBI Taxonomy" id="1507873"/>
    <lineage>
        <taxon>Eukaryota</taxon>
        <taxon>Fungi</taxon>
        <taxon>Dikarya</taxon>
        <taxon>Ascomycota</taxon>
        <taxon>Pezizomycotina</taxon>
        <taxon>Dothideomycetes</taxon>
        <taxon>Dothideomycetidae</taxon>
        <taxon>Cladosporiales</taxon>
        <taxon>Cladosporiaceae</taxon>
        <taxon>Rachicladosporium</taxon>
    </lineage>
</organism>
<feature type="transmembrane region" description="Helical" evidence="1">
    <location>
        <begin position="55"/>
        <end position="74"/>
    </location>
</feature>
<comment type="caution">
    <text evidence="2">The sequence shown here is derived from an EMBL/GenBank/DDBJ whole genome shotgun (WGS) entry which is preliminary data.</text>
</comment>
<dbReference type="CDD" id="cd12148">
    <property type="entry name" value="fungal_TF_MHR"/>
    <property type="match status" value="1"/>
</dbReference>
<keyword evidence="1" id="KW-0472">Membrane</keyword>
<keyword evidence="1" id="KW-1133">Transmembrane helix</keyword>
<dbReference type="Proteomes" id="UP001308179">
    <property type="component" value="Unassembled WGS sequence"/>
</dbReference>
<keyword evidence="3" id="KW-1185">Reference proteome</keyword>
<evidence type="ECO:0000313" key="2">
    <source>
        <dbReference type="EMBL" id="KAK5146033.1"/>
    </source>
</evidence>
<reference evidence="2 3" key="1">
    <citation type="submission" date="2023-08" db="EMBL/GenBank/DDBJ databases">
        <title>Black Yeasts Isolated from many extreme environments.</title>
        <authorList>
            <person name="Coleine C."/>
            <person name="Stajich J.E."/>
            <person name="Selbmann L."/>
        </authorList>
    </citation>
    <scope>NUCLEOTIDE SEQUENCE [LARGE SCALE GENOMIC DNA]</scope>
    <source>
        <strain evidence="2 3">CCFEE 5386</strain>
    </source>
</reference>
<name>A0ABR0LAQ8_9PEZI</name>
<gene>
    <name evidence="2" type="primary">GIN1_4</name>
    <name evidence="2" type="ORF">LTR32_002328</name>
</gene>
<dbReference type="EMBL" id="JAVRRR010000111">
    <property type="protein sequence ID" value="KAK5146033.1"/>
    <property type="molecule type" value="Genomic_DNA"/>
</dbReference>
<evidence type="ECO:0000256" key="1">
    <source>
        <dbReference type="SAM" id="Phobius"/>
    </source>
</evidence>
<evidence type="ECO:0000313" key="3">
    <source>
        <dbReference type="Proteomes" id="UP001308179"/>
    </source>
</evidence>
<sequence length="177" mass="19927">MVLYRPFLHHALRSTQQMGRTSLKAYACGSDCVKAAMQAVWLLERLEASAMFSSALWFIKLIVSFTAAILSLFVTCNYGAPTVDETADAVRRIRELCARHSRESDALKRCLEFLESIPRQGPDSDYDTKASMWNCFSQSTSNFADAFHEPGSERAEDDDMLQALSLPHLMSFVNCRL</sequence>
<protein>
    <submittedName>
        <fullName evidence="2">Gypsy retrotransposon integrase-like protein 1</fullName>
    </submittedName>
</protein>
<accession>A0ABR0LAQ8</accession>
<keyword evidence="1" id="KW-0812">Transmembrane</keyword>
<proteinExistence type="predicted"/>